<sequence length="88" mass="10368">MLCLNVFAFVMSECIYIKTYLKRHMGESESLQLIKKVIVMEIKNHLNTEQLSHLEKMGKRKEKVNWKDIMGTNRQTLKRGRGGAMKRK</sequence>
<organism evidence="1 2">
    <name type="scientific">Priestia megaterium (strain ATCC 14581 / DSM 32 / CCUG 1817 / JCM 2506 / NBRC 15308 / NCIMB 9376 / NCTC 10342 / NRRL B-14308 / VKM B-512 / Ford 19)</name>
    <name type="common">Bacillus megaterium</name>
    <dbReference type="NCBI Taxonomy" id="1348623"/>
    <lineage>
        <taxon>Bacteria</taxon>
        <taxon>Bacillati</taxon>
        <taxon>Bacillota</taxon>
        <taxon>Bacilli</taxon>
        <taxon>Bacillales</taxon>
        <taxon>Bacillaceae</taxon>
        <taxon>Priestia</taxon>
    </lineage>
</organism>
<evidence type="ECO:0000313" key="1">
    <source>
        <dbReference type="EMBL" id="AJI20293.1"/>
    </source>
</evidence>
<dbReference type="EMBL" id="CP009920">
    <property type="protein sequence ID" value="AJI20293.1"/>
    <property type="molecule type" value="Genomic_DNA"/>
</dbReference>
<dbReference type="KEGG" id="bmeg:BG04_4539"/>
<evidence type="ECO:0000313" key="2">
    <source>
        <dbReference type="Proteomes" id="UP000031829"/>
    </source>
</evidence>
<dbReference type="HOGENOM" id="CLU_2462688_0_0_9"/>
<reference evidence="1 2" key="1">
    <citation type="journal article" date="2015" name="Genome Announc.">
        <title>Complete genome sequences for 35 biothreat assay-relevant bacillus species.</title>
        <authorList>
            <person name="Johnson S.L."/>
            <person name="Daligault H.E."/>
            <person name="Davenport K.W."/>
            <person name="Jaissle J."/>
            <person name="Frey K.G."/>
            <person name="Ladner J.T."/>
            <person name="Broomall S.M."/>
            <person name="Bishop-Lilly K.A."/>
            <person name="Bruce D.C."/>
            <person name="Gibbons H.S."/>
            <person name="Coyne S.R."/>
            <person name="Lo C.C."/>
            <person name="Meincke L."/>
            <person name="Munk A.C."/>
            <person name="Koroleva G.I."/>
            <person name="Rosenzweig C.N."/>
            <person name="Palacios G.F."/>
            <person name="Redden C.L."/>
            <person name="Minogue T.D."/>
            <person name="Chain P.S."/>
        </authorList>
    </citation>
    <scope>NUCLEOTIDE SEQUENCE [LARGE SCALE GENOMIC DNA]</scope>
    <source>
        <strain evidence="2">ATCC 14581 / DSM 32 / JCM 2506 / NBRC 15308 / NCIMB 9376 / NCTC 10342 / NRRL B-14308 / VKM B-512</strain>
    </source>
</reference>
<protein>
    <submittedName>
        <fullName evidence="1">Uncharacterized protein</fullName>
    </submittedName>
</protein>
<proteinExistence type="predicted"/>
<dbReference type="AlphaFoldDB" id="A0A0B6AI54"/>
<accession>A0A0B6AI54</accession>
<gene>
    <name evidence="1" type="ORF">BG04_4539</name>
</gene>
<name>A0A0B6AI54_PRIM2</name>
<dbReference type="Proteomes" id="UP000031829">
    <property type="component" value="Chromosome"/>
</dbReference>